<comment type="caution">
    <text evidence="2">The sequence shown here is derived from an EMBL/GenBank/DDBJ whole genome shotgun (WGS) entry which is preliminary data.</text>
</comment>
<keyword evidence="3" id="KW-1185">Reference proteome</keyword>
<dbReference type="Gene3D" id="2.60.40.1880">
    <property type="entry name" value="Invasion associated locus B (IalB) protein"/>
    <property type="match status" value="1"/>
</dbReference>
<dbReference type="Pfam" id="PF06776">
    <property type="entry name" value="IalB"/>
    <property type="match status" value="1"/>
</dbReference>
<dbReference type="EMBL" id="LAQL01000008">
    <property type="protein sequence ID" value="KLN60280.1"/>
    <property type="molecule type" value="Genomic_DNA"/>
</dbReference>
<dbReference type="STRING" id="1489064.WH96_13990"/>
<evidence type="ECO:0000256" key="1">
    <source>
        <dbReference type="SAM" id="SignalP"/>
    </source>
</evidence>
<gene>
    <name evidence="2" type="ORF">WH96_13990</name>
</gene>
<sequence>MAFINLLNIFKSVASCGLFLIATSSIASAQQQAPQRSTERFGDWTALCTVNEPLSCHINHIIVFGDNPNPVLALDIGHPSENPASTIMIITLPLGIRLPSGFRIQVGDNIKRQYPFIRCLRSGCQSEIQFDDELRDSFKRGTQGRVIFSDAVNKKIEIPFSLKGFTKAYGRVTNP</sequence>
<dbReference type="Proteomes" id="UP000035444">
    <property type="component" value="Unassembled WGS sequence"/>
</dbReference>
<proteinExistence type="predicted"/>
<keyword evidence="1" id="KW-0732">Signal</keyword>
<dbReference type="InterPro" id="IPR038696">
    <property type="entry name" value="IalB_sf"/>
</dbReference>
<accession>A0A0H2MU83</accession>
<reference evidence="2 3" key="1">
    <citation type="submission" date="2015-03" db="EMBL/GenBank/DDBJ databases">
        <title>Genome Sequence of Kiloniella spongiae MEBiC09566, isolated from a marine sponge.</title>
        <authorList>
            <person name="Shao Z."/>
            <person name="Wang L."/>
            <person name="Li X."/>
        </authorList>
    </citation>
    <scope>NUCLEOTIDE SEQUENCE [LARGE SCALE GENOMIC DNA]</scope>
    <source>
        <strain evidence="2 3">MEBiC09566</strain>
    </source>
</reference>
<dbReference type="OrthoDB" id="9797912at2"/>
<feature type="chain" id="PRO_5002597413" evidence="1">
    <location>
        <begin position="30"/>
        <end position="175"/>
    </location>
</feature>
<name>A0A0H2MU83_9PROT</name>
<evidence type="ECO:0000313" key="3">
    <source>
        <dbReference type="Proteomes" id="UP000035444"/>
    </source>
</evidence>
<evidence type="ECO:0000313" key="2">
    <source>
        <dbReference type="EMBL" id="KLN60280.1"/>
    </source>
</evidence>
<dbReference type="InterPro" id="IPR010642">
    <property type="entry name" value="Invasion_prot_B"/>
</dbReference>
<feature type="signal peptide" evidence="1">
    <location>
        <begin position="1"/>
        <end position="29"/>
    </location>
</feature>
<protein>
    <submittedName>
        <fullName evidence="2">Uncharacterized protein</fullName>
    </submittedName>
</protein>
<dbReference type="AlphaFoldDB" id="A0A0H2MU83"/>
<dbReference type="RefSeq" id="WP_047764811.1">
    <property type="nucleotide sequence ID" value="NZ_LAQL01000008.1"/>
</dbReference>
<organism evidence="2 3">
    <name type="scientific">Kiloniella spongiae</name>
    <dbReference type="NCBI Taxonomy" id="1489064"/>
    <lineage>
        <taxon>Bacteria</taxon>
        <taxon>Pseudomonadati</taxon>
        <taxon>Pseudomonadota</taxon>
        <taxon>Alphaproteobacteria</taxon>
        <taxon>Rhodospirillales</taxon>
        <taxon>Kiloniellaceae</taxon>
        <taxon>Kiloniella</taxon>
    </lineage>
</organism>